<feature type="compositionally biased region" description="Basic and acidic residues" evidence="1">
    <location>
        <begin position="1"/>
        <end position="25"/>
    </location>
</feature>
<reference evidence="3 4" key="1">
    <citation type="journal article" date="2018" name="J. Microbiol.">
        <title>Baekduia soli gen. nov., sp. nov., a novel bacterium isolated from the soil of Baekdu Mountain and proposal of a novel family name, Baekduiaceae fam. nov.</title>
        <authorList>
            <person name="An D.S."/>
            <person name="Siddiqi M.Z."/>
            <person name="Kim K.H."/>
            <person name="Yu H.S."/>
            <person name="Im W.T."/>
        </authorList>
    </citation>
    <scope>NUCLEOTIDE SEQUENCE [LARGE SCALE GENOMIC DNA]</scope>
    <source>
        <strain evidence="3 4">BR7-21</strain>
    </source>
</reference>
<keyword evidence="2" id="KW-1133">Transmembrane helix</keyword>
<evidence type="ECO:0000313" key="3">
    <source>
        <dbReference type="EMBL" id="QEC46903.1"/>
    </source>
</evidence>
<protein>
    <submittedName>
        <fullName evidence="3">DUF3105 domain-containing protein</fullName>
    </submittedName>
</protein>
<feature type="transmembrane region" description="Helical" evidence="2">
    <location>
        <begin position="32"/>
        <end position="53"/>
    </location>
</feature>
<name>A0A5B8U1M0_9ACTN</name>
<dbReference type="InterPro" id="IPR021454">
    <property type="entry name" value="DUF3105"/>
</dbReference>
<feature type="region of interest" description="Disordered" evidence="1">
    <location>
        <begin position="1"/>
        <end position="29"/>
    </location>
</feature>
<proteinExistence type="predicted"/>
<dbReference type="AlphaFoldDB" id="A0A5B8U1M0"/>
<gene>
    <name evidence="3" type="ORF">FSW04_04375</name>
</gene>
<dbReference type="Proteomes" id="UP000321805">
    <property type="component" value="Chromosome"/>
</dbReference>
<evidence type="ECO:0000256" key="2">
    <source>
        <dbReference type="SAM" id="Phobius"/>
    </source>
</evidence>
<evidence type="ECO:0000256" key="1">
    <source>
        <dbReference type="SAM" id="MobiDB-lite"/>
    </source>
</evidence>
<evidence type="ECO:0000313" key="4">
    <source>
        <dbReference type="Proteomes" id="UP000321805"/>
    </source>
</evidence>
<dbReference type="EMBL" id="CP042430">
    <property type="protein sequence ID" value="QEC46903.1"/>
    <property type="molecule type" value="Genomic_DNA"/>
</dbReference>
<dbReference type="Pfam" id="PF11303">
    <property type="entry name" value="DUF3105"/>
    <property type="match status" value="1"/>
</dbReference>
<dbReference type="OrthoDB" id="164831at2"/>
<sequence>MSSRQEEKDRRRREREEREQAERTKASSRRRLQLVAGGVLAVAAIAAVVAAIVSGGSDNKGNASADIGAAAIPAQKITGFDAAIKASGCSFKTYPSEGREHLASNTAVYNRYRTNPPNSGPHRPVWAQDGVYTIANTPDKENTVHALEHGRIEYQFAVGTPEKTIQQLNALFNEKLKGVVGYHQLLFQNQTKMPFAVAAVAWTHVLGCKTMNPQVFDAFRAFRERFVDKGPELIP</sequence>
<dbReference type="RefSeq" id="WP_146916660.1">
    <property type="nucleotide sequence ID" value="NZ_CP042430.1"/>
</dbReference>
<keyword evidence="2" id="KW-0472">Membrane</keyword>
<keyword evidence="4" id="KW-1185">Reference proteome</keyword>
<organism evidence="3 4">
    <name type="scientific">Baekduia soli</name>
    <dbReference type="NCBI Taxonomy" id="496014"/>
    <lineage>
        <taxon>Bacteria</taxon>
        <taxon>Bacillati</taxon>
        <taxon>Actinomycetota</taxon>
        <taxon>Thermoleophilia</taxon>
        <taxon>Solirubrobacterales</taxon>
        <taxon>Baekduiaceae</taxon>
        <taxon>Baekduia</taxon>
    </lineage>
</organism>
<dbReference type="KEGG" id="bsol:FSW04_04375"/>
<keyword evidence="2" id="KW-0812">Transmembrane</keyword>
<accession>A0A5B8U1M0</accession>